<dbReference type="AlphaFoldDB" id="A0A6M3J5Z9"/>
<sequence length="83" mass="8557">MAMTNEEQAVLDTAIAWAETGQYRDKAAEVEREMGPGAPVEARARLMGDAYAAAAHAAYAVGELARAVAVLVAGRAKGADSPP</sequence>
<name>A0A6M3J5Z9_9ZZZZ</name>
<dbReference type="EMBL" id="MT141522">
    <property type="protein sequence ID" value="QJA64571.1"/>
    <property type="molecule type" value="Genomic_DNA"/>
</dbReference>
<proteinExistence type="predicted"/>
<protein>
    <submittedName>
        <fullName evidence="1">Uncharacterized protein</fullName>
    </submittedName>
</protein>
<evidence type="ECO:0000313" key="1">
    <source>
        <dbReference type="EMBL" id="QJA64571.1"/>
    </source>
</evidence>
<organism evidence="1">
    <name type="scientific">viral metagenome</name>
    <dbReference type="NCBI Taxonomy" id="1070528"/>
    <lineage>
        <taxon>unclassified sequences</taxon>
        <taxon>metagenomes</taxon>
        <taxon>organismal metagenomes</taxon>
    </lineage>
</organism>
<accession>A0A6M3J5Z9</accession>
<gene>
    <name evidence="1" type="ORF">MM415B00488_0019</name>
</gene>
<reference evidence="1" key="1">
    <citation type="submission" date="2020-03" db="EMBL/GenBank/DDBJ databases">
        <title>The deep terrestrial virosphere.</title>
        <authorList>
            <person name="Holmfeldt K."/>
            <person name="Nilsson E."/>
            <person name="Simone D."/>
            <person name="Lopez-Fernandez M."/>
            <person name="Wu X."/>
            <person name="de Brujin I."/>
            <person name="Lundin D."/>
            <person name="Andersson A."/>
            <person name="Bertilsson S."/>
            <person name="Dopson M."/>
        </authorList>
    </citation>
    <scope>NUCLEOTIDE SEQUENCE</scope>
    <source>
        <strain evidence="1">MM415B00488</strain>
    </source>
</reference>